<dbReference type="SMART" id="SM00974">
    <property type="entry name" value="T5orf172"/>
    <property type="match status" value="1"/>
</dbReference>
<dbReference type="RefSeq" id="WP_109235442.1">
    <property type="nucleotide sequence ID" value="NZ_BMXZ01000001.1"/>
</dbReference>
<dbReference type="InterPro" id="IPR018306">
    <property type="entry name" value="Phage_T5_Orf172_DNA-bd"/>
</dbReference>
<dbReference type="Proteomes" id="UP000244948">
    <property type="component" value="Unassembled WGS sequence"/>
</dbReference>
<feature type="domain" description="Bacteriophage T5 Orf172 DNA-binding" evidence="1">
    <location>
        <begin position="303"/>
        <end position="397"/>
    </location>
</feature>
<dbReference type="Pfam" id="PF13455">
    <property type="entry name" value="MUG113"/>
    <property type="match status" value="1"/>
</dbReference>
<dbReference type="EMBL" id="QEWR01000002">
    <property type="protein sequence ID" value="PWD84240.1"/>
    <property type="molecule type" value="Genomic_DNA"/>
</dbReference>
<accession>A0A2U2ALZ5</accession>
<keyword evidence="3" id="KW-1185">Reference proteome</keyword>
<gene>
    <name evidence="2" type="ORF">DC082_01460</name>
</gene>
<organism evidence="2 3">
    <name type="scientific">Ignatzschineria indica</name>
    <dbReference type="NCBI Taxonomy" id="472583"/>
    <lineage>
        <taxon>Bacteria</taxon>
        <taxon>Pseudomonadati</taxon>
        <taxon>Pseudomonadota</taxon>
        <taxon>Gammaproteobacteria</taxon>
        <taxon>Cardiobacteriales</taxon>
        <taxon>Ignatzschineriaceae</taxon>
        <taxon>Ignatzschineria</taxon>
    </lineage>
</organism>
<sequence length="417" mass="47987">MKLYGIKNELPSLTFEEILSGQNDPHGLLKNIKPKNSNNKIQSALVSKFDEINQFIDQKSRLPEVESTDITEMILAESLHSIIEKHSDNNILRQMDHHNLLTKEATSVATNKDINIKNNISKAEEVTSLEDIFNIAGDLLKDNSGIFELKHIPKIKQNKEMPDDVAERKECPDFWRFKPLFIEMHQKLKDGEFQLQKFSNNSQIREGDFFILKGVACFVDSIAKESEREDVHNPRMRLIFENGLESNMLMRSLAASLYKEDNGRRILQGADAVTESLLNISHKDKPLGYLYILRSLSNNPSLAIYENLYKIGFTTTTIEDRIKNAENDIAFLEAPVELVKFFECRHVNPHKLERLTHTFLEAQRLKVTLIGKDGSRYQPQEWFNVPLETIIEVVKKISDGTINQYRMNNTTGEVVRK</sequence>
<name>A0A2U2ALZ5_9GAMM</name>
<protein>
    <recommendedName>
        <fullName evidence="1">Bacteriophage T5 Orf172 DNA-binding domain-containing protein</fullName>
    </recommendedName>
</protein>
<evidence type="ECO:0000259" key="1">
    <source>
        <dbReference type="SMART" id="SM00974"/>
    </source>
</evidence>
<proteinExistence type="predicted"/>
<reference evidence="2 3" key="1">
    <citation type="journal article" date="2018" name="Genome Announc.">
        <title>Ignatzschineria cameli sp. nov., isolated from necrotic foot tissue of dromedaries (Camelus dromedarius) and associated maggots (Wohlfahrtia species) in Dubai.</title>
        <authorList>
            <person name="Tsang C.C."/>
            <person name="Tang J.Y."/>
            <person name="Fong J.Y."/>
            <person name="Kinne J."/>
            <person name="Lee H.H."/>
            <person name="Joseph M."/>
            <person name="Jose S."/>
            <person name="Schuster R.K."/>
            <person name="Tang Y."/>
            <person name="Sivakumar S."/>
            <person name="Chen J.H."/>
            <person name="Teng J.L."/>
            <person name="Lau S.K."/>
            <person name="Wernery U."/>
            <person name="Woo P.C."/>
        </authorList>
    </citation>
    <scope>NUCLEOTIDE SEQUENCE [LARGE SCALE GENOMIC DNA]</scope>
    <source>
        <strain evidence="2 3">KCTC 22643</strain>
    </source>
</reference>
<evidence type="ECO:0000313" key="3">
    <source>
        <dbReference type="Proteomes" id="UP000244948"/>
    </source>
</evidence>
<comment type="caution">
    <text evidence="2">The sequence shown here is derived from an EMBL/GenBank/DDBJ whole genome shotgun (WGS) entry which is preliminary data.</text>
</comment>
<evidence type="ECO:0000313" key="2">
    <source>
        <dbReference type="EMBL" id="PWD84240.1"/>
    </source>
</evidence>
<dbReference type="AlphaFoldDB" id="A0A2U2ALZ5"/>